<feature type="compositionally biased region" description="Basic and acidic residues" evidence="1">
    <location>
        <begin position="164"/>
        <end position="179"/>
    </location>
</feature>
<proteinExistence type="predicted"/>
<dbReference type="EMBL" id="BN001306">
    <property type="protein sequence ID" value="CBF83410.1"/>
    <property type="molecule type" value="Genomic_DNA"/>
</dbReference>
<feature type="compositionally biased region" description="Polar residues" evidence="1">
    <location>
        <begin position="248"/>
        <end position="258"/>
    </location>
</feature>
<reference evidence="3" key="2">
    <citation type="journal article" date="2009" name="Fungal Genet. Biol.">
        <title>The 2008 update of the Aspergillus nidulans genome annotation: a community effort.</title>
        <authorList>
            <person name="Wortman J.R."/>
            <person name="Gilsenan J.M."/>
            <person name="Joardar V."/>
            <person name="Deegan J."/>
            <person name="Clutterbuck J."/>
            <person name="Andersen M.R."/>
            <person name="Archer D."/>
            <person name="Bencina M."/>
            <person name="Braus G."/>
            <person name="Coutinho P."/>
            <person name="von Dohren H."/>
            <person name="Doonan J."/>
            <person name="Driessen A.J."/>
            <person name="Durek P."/>
            <person name="Espeso E."/>
            <person name="Fekete E."/>
            <person name="Flipphi M."/>
            <person name="Estrada C.G."/>
            <person name="Geysens S."/>
            <person name="Goldman G."/>
            <person name="de Groot P.W."/>
            <person name="Hansen K."/>
            <person name="Harris S.D."/>
            <person name="Heinekamp T."/>
            <person name="Helmstaedt K."/>
            <person name="Henrissat B."/>
            <person name="Hofmann G."/>
            <person name="Homan T."/>
            <person name="Horio T."/>
            <person name="Horiuchi H."/>
            <person name="James S."/>
            <person name="Jones M."/>
            <person name="Karaffa L."/>
            <person name="Karanyi Z."/>
            <person name="Kato M."/>
            <person name="Keller N."/>
            <person name="Kelly D.E."/>
            <person name="Kiel J.A."/>
            <person name="Kim J.M."/>
            <person name="van der Klei I.J."/>
            <person name="Klis F.M."/>
            <person name="Kovalchuk A."/>
            <person name="Krasevec N."/>
            <person name="Kubicek C.P."/>
            <person name="Liu B."/>
            <person name="Maccabe A."/>
            <person name="Meyer V."/>
            <person name="Mirabito P."/>
            <person name="Miskei M."/>
            <person name="Mos M."/>
            <person name="Mullins J."/>
            <person name="Nelson D.R."/>
            <person name="Nielsen J."/>
            <person name="Oakley B.R."/>
            <person name="Osmani S.A."/>
            <person name="Pakula T."/>
            <person name="Paszewski A."/>
            <person name="Paulsen I."/>
            <person name="Pilsyk S."/>
            <person name="Pocsi I."/>
            <person name="Punt P.J."/>
            <person name="Ram A.F."/>
            <person name="Ren Q."/>
            <person name="Robellet X."/>
            <person name="Robson G."/>
            <person name="Seiboth B."/>
            <person name="van Solingen P."/>
            <person name="Specht T."/>
            <person name="Sun J."/>
            <person name="Taheri-Talesh N."/>
            <person name="Takeshita N."/>
            <person name="Ussery D."/>
            <person name="vanKuyk P.A."/>
            <person name="Visser H."/>
            <person name="van de Vondervoort P.J."/>
            <person name="de Vries R.P."/>
            <person name="Walton J."/>
            <person name="Xiang X."/>
            <person name="Xiong Y."/>
            <person name="Zeng A.P."/>
            <person name="Brandt B.W."/>
            <person name="Cornell M.J."/>
            <person name="van den Hondel C.A."/>
            <person name="Visser J."/>
            <person name="Oliver S.G."/>
            <person name="Turner G."/>
        </authorList>
    </citation>
    <scope>GENOME REANNOTATION</scope>
    <source>
        <strain evidence="3">FGSC A4 / ATCC 38163 / CBS 112.46 / NRRL 194 / M139</strain>
    </source>
</reference>
<feature type="compositionally biased region" description="Basic and acidic residues" evidence="1">
    <location>
        <begin position="196"/>
        <end position="219"/>
    </location>
</feature>
<dbReference type="HOGENOM" id="CLU_550973_0_0_1"/>
<sequence>MSDQDMSTHILRGKQVPQQDNDLREEWPPESVSNYQMIPKEHASTSLEQQTWQPQAAEKQQTESQPLLHHQAFTVSNTDVNANVQGRVPNRHSLLFEEWKARSLRSPEQLNALAAVHEENNTETKRSILSGDVRVLLGERFDKPGSGRKKIKPVQDSPPQAELNDARKKETSGDDKSKSVEQTAGSAYVHTTPKPANKDSIHYPKTEKLRNRATSKDDRALLGEHSDRATDAQATTSLDNGCHVQQTKAAKADSTITSKDTRWYGRKNSKRASIVQTSNSIANNGHKQQSKVKNDNTNEEGHTPAPFSENSNTPVVQPETSSRKTGNRGIKSMERQHDHERQRSRRRQASHERQFSQRRLAQELRPSKEPQPPRALQPAHAQQSSEKCQDSQAQQPSHARQPSREHQGSSERHTYPSEKGSIERKQRSRERTHEQVVYTAQNGTRYGVDELRRLAHGVKISANVKVYFIPCFIGDPWKDVEPVPCVRPPDLMSRF</sequence>
<evidence type="ECO:0000313" key="2">
    <source>
        <dbReference type="EMBL" id="CBF83410.1"/>
    </source>
</evidence>
<feature type="compositionally biased region" description="Polar residues" evidence="1">
    <location>
        <begin position="308"/>
        <end position="324"/>
    </location>
</feature>
<accession>C8VIM3</accession>
<dbReference type="RefSeq" id="XP_660703.1">
    <property type="nucleotide sequence ID" value="XM_655611.1"/>
</dbReference>
<dbReference type="OrthoDB" id="5419162at2759"/>
<reference evidence="3" key="1">
    <citation type="journal article" date="2005" name="Nature">
        <title>Sequencing of Aspergillus nidulans and comparative analysis with A. fumigatus and A. oryzae.</title>
        <authorList>
            <person name="Galagan J.E."/>
            <person name="Calvo S.E."/>
            <person name="Cuomo C."/>
            <person name="Ma L.J."/>
            <person name="Wortman J.R."/>
            <person name="Batzoglou S."/>
            <person name="Lee S.I."/>
            <person name="Basturkmen M."/>
            <person name="Spevak C.C."/>
            <person name="Clutterbuck J."/>
            <person name="Kapitonov V."/>
            <person name="Jurka J."/>
            <person name="Scazzocchio C."/>
            <person name="Farman M."/>
            <person name="Butler J."/>
            <person name="Purcell S."/>
            <person name="Harris S."/>
            <person name="Braus G.H."/>
            <person name="Draht O."/>
            <person name="Busch S."/>
            <person name="D'Enfert C."/>
            <person name="Bouchier C."/>
            <person name="Goldman G.H."/>
            <person name="Bell-Pedersen D."/>
            <person name="Griffiths-Jones S."/>
            <person name="Doonan J.H."/>
            <person name="Yu J."/>
            <person name="Vienken K."/>
            <person name="Pain A."/>
            <person name="Freitag M."/>
            <person name="Selker E.U."/>
            <person name="Archer D.B."/>
            <person name="Penalva M.A."/>
            <person name="Oakley B.R."/>
            <person name="Momany M."/>
            <person name="Tanaka T."/>
            <person name="Kumagai T."/>
            <person name="Asai K."/>
            <person name="Machida M."/>
            <person name="Nierman W.C."/>
            <person name="Denning D.W."/>
            <person name="Caddick M."/>
            <person name="Hynes M."/>
            <person name="Paoletti M."/>
            <person name="Fischer R."/>
            <person name="Miller B."/>
            <person name="Dyer P."/>
            <person name="Sachs M.S."/>
            <person name="Osmani S.A."/>
            <person name="Birren B.W."/>
        </authorList>
    </citation>
    <scope>NUCLEOTIDE SEQUENCE [LARGE SCALE GENOMIC DNA]</scope>
    <source>
        <strain evidence="3">FGSC A4 / ATCC 38163 / CBS 112.46 / NRRL 194 / M139</strain>
    </source>
</reference>
<dbReference type="KEGG" id="ani:ANIA_03099"/>
<accession>Q5B8N1</accession>
<dbReference type="AlphaFoldDB" id="Q5B8N1"/>
<dbReference type="OMA" id="PAEAMRW"/>
<dbReference type="VEuPathDB" id="FungiDB:AN3099"/>
<feature type="compositionally biased region" description="Polar residues" evidence="1">
    <location>
        <begin position="380"/>
        <end position="400"/>
    </location>
</feature>
<feature type="compositionally biased region" description="Basic and acidic residues" evidence="1">
    <location>
        <begin position="402"/>
        <end position="434"/>
    </location>
</feature>
<feature type="region of interest" description="Disordered" evidence="1">
    <location>
        <begin position="1"/>
        <end position="65"/>
    </location>
</feature>
<feature type="compositionally biased region" description="Polar residues" evidence="1">
    <location>
        <begin position="44"/>
        <end position="65"/>
    </location>
</feature>
<evidence type="ECO:0000256" key="1">
    <source>
        <dbReference type="SAM" id="MobiDB-lite"/>
    </source>
</evidence>
<feature type="compositionally biased region" description="Polar residues" evidence="1">
    <location>
        <begin position="274"/>
        <end position="287"/>
    </location>
</feature>
<feature type="compositionally biased region" description="Basic and acidic residues" evidence="1">
    <location>
        <begin position="331"/>
        <end position="341"/>
    </location>
</feature>
<feature type="compositionally biased region" description="Basic and acidic residues" evidence="1">
    <location>
        <begin position="349"/>
        <end position="368"/>
    </location>
</feature>
<feature type="region of interest" description="Disordered" evidence="1">
    <location>
        <begin position="248"/>
        <end position="435"/>
    </location>
</feature>
<dbReference type="GeneID" id="2874226"/>
<organism evidence="2 3">
    <name type="scientific">Emericella nidulans (strain FGSC A4 / ATCC 38163 / CBS 112.46 / NRRL 194 / M139)</name>
    <name type="common">Aspergillus nidulans</name>
    <dbReference type="NCBI Taxonomy" id="227321"/>
    <lineage>
        <taxon>Eukaryota</taxon>
        <taxon>Fungi</taxon>
        <taxon>Dikarya</taxon>
        <taxon>Ascomycota</taxon>
        <taxon>Pezizomycotina</taxon>
        <taxon>Eurotiomycetes</taxon>
        <taxon>Eurotiomycetidae</taxon>
        <taxon>Eurotiales</taxon>
        <taxon>Aspergillaceae</taxon>
        <taxon>Aspergillus</taxon>
        <taxon>Aspergillus subgen. Nidulantes</taxon>
    </lineage>
</organism>
<dbReference type="InParanoid" id="Q5B8N1"/>
<gene>
    <name evidence="2" type="ORF">ANIA_03099</name>
</gene>
<keyword evidence="3" id="KW-1185">Reference proteome</keyword>
<name>Q5B8N1_EMENI</name>
<dbReference type="Proteomes" id="UP000000560">
    <property type="component" value="Chromosome VI"/>
</dbReference>
<feature type="compositionally biased region" description="Basic and acidic residues" evidence="1">
    <location>
        <begin position="292"/>
        <end position="302"/>
    </location>
</feature>
<protein>
    <submittedName>
        <fullName evidence="2">Uncharacterized protein</fullName>
    </submittedName>
</protein>
<evidence type="ECO:0000313" key="3">
    <source>
        <dbReference type="Proteomes" id="UP000000560"/>
    </source>
</evidence>
<feature type="region of interest" description="Disordered" evidence="1">
    <location>
        <begin position="139"/>
        <end position="219"/>
    </location>
</feature>